<evidence type="ECO:0000313" key="2">
    <source>
        <dbReference type="Proteomes" id="UP000255050"/>
    </source>
</evidence>
<reference evidence="1 2" key="1">
    <citation type="submission" date="2018-06" db="EMBL/GenBank/DDBJ databases">
        <authorList>
            <consortium name="Pathogen Informatics"/>
            <person name="Doyle S."/>
        </authorList>
    </citation>
    <scope>NUCLEOTIDE SEQUENCE [LARGE SCALE GENOMIC DNA]</scope>
    <source>
        <strain evidence="1 2">NCTC11694</strain>
    </source>
</reference>
<proteinExistence type="predicted"/>
<dbReference type="Proteomes" id="UP000255050">
    <property type="component" value="Unassembled WGS sequence"/>
</dbReference>
<accession>A0A7H4MSW3</accession>
<comment type="caution">
    <text evidence="1">The sequence shown here is derived from an EMBL/GenBank/DDBJ whole genome shotgun (WGS) entry which is preliminary data.</text>
</comment>
<organism evidence="1 2">
    <name type="scientific">Klebsiella michiganensis</name>
    <dbReference type="NCBI Taxonomy" id="1134687"/>
    <lineage>
        <taxon>Bacteria</taxon>
        <taxon>Pseudomonadati</taxon>
        <taxon>Pseudomonadota</taxon>
        <taxon>Gammaproteobacteria</taxon>
        <taxon>Enterobacterales</taxon>
        <taxon>Enterobacteriaceae</taxon>
        <taxon>Klebsiella/Raoultella group</taxon>
        <taxon>Klebsiella</taxon>
    </lineage>
</organism>
<gene>
    <name evidence="1" type="ORF">NCTC11694_05741</name>
</gene>
<protein>
    <submittedName>
        <fullName evidence="1">Uncharacterized protein</fullName>
    </submittedName>
</protein>
<sequence>MVCRSGHRTGVVNEERYALSSLHNEVGLDTDRYTLSIAIRKNAFRLLVVDICSGATIWV</sequence>
<name>A0A7H4MSW3_9ENTR</name>
<dbReference type="EMBL" id="UGJR01000004">
    <property type="protein sequence ID" value="STS99299.1"/>
    <property type="molecule type" value="Genomic_DNA"/>
</dbReference>
<dbReference type="AlphaFoldDB" id="A0A7H4MSW3"/>
<evidence type="ECO:0000313" key="1">
    <source>
        <dbReference type="EMBL" id="STS99299.1"/>
    </source>
</evidence>